<dbReference type="InterPro" id="IPR057939">
    <property type="entry name" value="TRF2_HOY1_PH"/>
</dbReference>
<feature type="region of interest" description="Disordered" evidence="1">
    <location>
        <begin position="270"/>
        <end position="298"/>
    </location>
</feature>
<dbReference type="AlphaFoldDB" id="A0A6D2IX04"/>
<evidence type="ECO:0000259" key="2">
    <source>
        <dbReference type="Pfam" id="PF24818"/>
    </source>
</evidence>
<dbReference type="EMBL" id="CACVBM020001129">
    <property type="protein sequence ID" value="CAA7033125.1"/>
    <property type="molecule type" value="Genomic_DNA"/>
</dbReference>
<feature type="domain" description="TRF2/HOY1 PH-like" evidence="2">
    <location>
        <begin position="112"/>
        <end position="230"/>
    </location>
</feature>
<evidence type="ECO:0000256" key="1">
    <source>
        <dbReference type="SAM" id="MobiDB-lite"/>
    </source>
</evidence>
<feature type="compositionally biased region" description="Polar residues" evidence="1">
    <location>
        <begin position="271"/>
        <end position="298"/>
    </location>
</feature>
<comment type="caution">
    <text evidence="3">The sequence shown here is derived from an EMBL/GenBank/DDBJ whole genome shotgun (WGS) entry which is preliminary data.</text>
</comment>
<sequence>MMKSRNLRRETEPASKFPVKLEIAEDFLEEEHGPLNKRSKLWSNNGTNVSLMLPTKLNLLEEPSPLGLSLRKSPSLQDLIQTRLSQSVGVKKESTGFASSLVGTVEKLKASNFPATILKIGQWEYKSRYEGDLVAKCYFAKHKLVWEVLEQGLKSKIEIQWSDIMSLKANFPEDEPGTLTISLARRPLFFRETNPQPRKHTLWQATSDFTDDQASMNRQHFLQCPPGILNKHIEKLLQCDHRLFCLSQQPEMNLDSPLFFDTRQSIFEDPSGSQNIASSPVGAQSSTSEHMSLSHDTALSPSSVMDAHAIEGAAGSASVESRVTKDWSQVQVPGLRQSISMNDFLAFLSDPASGDNPELEEMKQLLLSDNNTQPETTSDEKSVMSKVNSFYNLLQAAANDDLDIGPKTECKDRVLDPASSSKPQGMSRKDSFSDLLVHLPRITSLPKFLFNISE</sequence>
<name>A0A6D2IX04_9BRAS</name>
<dbReference type="OrthoDB" id="1516808at2759"/>
<feature type="region of interest" description="Disordered" evidence="1">
    <location>
        <begin position="408"/>
        <end position="429"/>
    </location>
</feature>
<gene>
    <name evidence="3" type="ORF">MERR_LOCUS20360</name>
</gene>
<accession>A0A6D2IX04</accession>
<protein>
    <recommendedName>
        <fullName evidence="2">TRF2/HOY1 PH-like domain-containing protein</fullName>
    </recommendedName>
</protein>
<dbReference type="Pfam" id="PF24818">
    <property type="entry name" value="PH_TRF2_HOY1"/>
    <property type="match status" value="1"/>
</dbReference>
<reference evidence="3" key="1">
    <citation type="submission" date="2020-01" db="EMBL/GenBank/DDBJ databases">
        <authorList>
            <person name="Mishra B."/>
        </authorList>
    </citation>
    <scope>NUCLEOTIDE SEQUENCE [LARGE SCALE GENOMIC DNA]</scope>
</reference>
<evidence type="ECO:0000313" key="3">
    <source>
        <dbReference type="EMBL" id="CAA7033125.1"/>
    </source>
</evidence>
<dbReference type="Proteomes" id="UP000467841">
    <property type="component" value="Unassembled WGS sequence"/>
</dbReference>
<organism evidence="3 4">
    <name type="scientific">Microthlaspi erraticum</name>
    <dbReference type="NCBI Taxonomy" id="1685480"/>
    <lineage>
        <taxon>Eukaryota</taxon>
        <taxon>Viridiplantae</taxon>
        <taxon>Streptophyta</taxon>
        <taxon>Embryophyta</taxon>
        <taxon>Tracheophyta</taxon>
        <taxon>Spermatophyta</taxon>
        <taxon>Magnoliopsida</taxon>
        <taxon>eudicotyledons</taxon>
        <taxon>Gunneridae</taxon>
        <taxon>Pentapetalae</taxon>
        <taxon>rosids</taxon>
        <taxon>malvids</taxon>
        <taxon>Brassicales</taxon>
        <taxon>Brassicaceae</taxon>
        <taxon>Coluteocarpeae</taxon>
        <taxon>Microthlaspi</taxon>
    </lineage>
</organism>
<keyword evidence="4" id="KW-1185">Reference proteome</keyword>
<dbReference type="PANTHER" id="PTHR33494:SF27">
    <property type="entry name" value="ATP-DEPENDENT DNA HELICASE"/>
    <property type="match status" value="1"/>
</dbReference>
<proteinExistence type="predicted"/>
<evidence type="ECO:0000313" key="4">
    <source>
        <dbReference type="Proteomes" id="UP000467841"/>
    </source>
</evidence>
<dbReference type="PANTHER" id="PTHR33494">
    <property type="entry name" value="OS02G0793800 PROTEIN"/>
    <property type="match status" value="1"/>
</dbReference>